<dbReference type="Proteomes" id="UP001255856">
    <property type="component" value="Unassembled WGS sequence"/>
</dbReference>
<evidence type="ECO:0000313" key="2">
    <source>
        <dbReference type="EMBL" id="KAK2078363.1"/>
    </source>
</evidence>
<dbReference type="InterPro" id="IPR029063">
    <property type="entry name" value="SAM-dependent_MTases_sf"/>
</dbReference>
<proteinExistence type="predicted"/>
<evidence type="ECO:0000313" key="3">
    <source>
        <dbReference type="Proteomes" id="UP001255856"/>
    </source>
</evidence>
<reference evidence="2" key="1">
    <citation type="submission" date="2021-01" db="EMBL/GenBank/DDBJ databases">
        <authorList>
            <person name="Eckstrom K.M.E."/>
        </authorList>
    </citation>
    <scope>NUCLEOTIDE SEQUENCE</scope>
    <source>
        <strain evidence="2">UVCC 0001</strain>
    </source>
</reference>
<dbReference type="PANTHER" id="PTHR14614">
    <property type="entry name" value="HEPATOCELLULAR CARCINOMA-ASSOCIATED ANTIGEN"/>
    <property type="match status" value="1"/>
</dbReference>
<dbReference type="InterPro" id="IPR019410">
    <property type="entry name" value="Methyltransf_16"/>
</dbReference>
<feature type="region of interest" description="Disordered" evidence="1">
    <location>
        <begin position="237"/>
        <end position="267"/>
    </location>
</feature>
<comment type="caution">
    <text evidence="2">The sequence shown here is derived from an EMBL/GenBank/DDBJ whole genome shotgun (WGS) entry which is preliminary data.</text>
</comment>
<accession>A0AAD9MLL9</accession>
<organism evidence="2 3">
    <name type="scientific">Prototheca wickerhamii</name>
    <dbReference type="NCBI Taxonomy" id="3111"/>
    <lineage>
        <taxon>Eukaryota</taxon>
        <taxon>Viridiplantae</taxon>
        <taxon>Chlorophyta</taxon>
        <taxon>core chlorophytes</taxon>
        <taxon>Trebouxiophyceae</taxon>
        <taxon>Chlorellales</taxon>
        <taxon>Chlorellaceae</taxon>
        <taxon>Prototheca</taxon>
    </lineage>
</organism>
<dbReference type="SUPFAM" id="SSF53335">
    <property type="entry name" value="S-adenosyl-L-methionine-dependent methyltransferases"/>
    <property type="match status" value="1"/>
</dbReference>
<evidence type="ECO:0000256" key="1">
    <source>
        <dbReference type="SAM" id="MobiDB-lite"/>
    </source>
</evidence>
<sequence>MAPNQADEADFLDLLIASERIDEWLETIRTSKSVTPHLLDVLKEMQEALTHGEAYIEEAREAGSAQVLTLMLKRLDPEAQDSEVTDQVARILAILSGPAACGGGPRQLVLASPAAGALSLAVYEGSLTDGVGARLWAAAHILCKALAQRPGAVRGRRVLELGAGCGACGLAAARLGAERVALTDYLDAVLDCTGASVALTLGGAAETAQGARPAPVWDADGVAVRRLNWLDDLGQEAEEGEKSNHTGASSASASSKTPSRPPAHLDDGTPYDVILGADILYEAWMAEAVAAVIARRLAPGGLALVSCAVREAAIFDTFERELAQRGLEARRQAAEPDPLFVGVAGPERNYEGGFRITAIQRASAPCTFFSVCDDLACE</sequence>
<keyword evidence="3" id="KW-1185">Reference proteome</keyword>
<name>A0AAD9MLL9_PROWI</name>
<dbReference type="AlphaFoldDB" id="A0AAD9MLL9"/>
<gene>
    <name evidence="2" type="ORF">QBZ16_003203</name>
</gene>
<dbReference type="EMBL" id="JASFZW010000004">
    <property type="protein sequence ID" value="KAK2078363.1"/>
    <property type="molecule type" value="Genomic_DNA"/>
</dbReference>
<dbReference type="PANTHER" id="PTHR14614:SF157">
    <property type="entry name" value="METHYLTRANSFERASE TYPE 12 DOMAIN-CONTAINING PROTEIN"/>
    <property type="match status" value="1"/>
</dbReference>
<dbReference type="Pfam" id="PF10294">
    <property type="entry name" value="Methyltransf_16"/>
    <property type="match status" value="1"/>
</dbReference>
<protein>
    <submittedName>
        <fullName evidence="2">Uncharacterized protein</fullName>
    </submittedName>
</protein>
<dbReference type="Gene3D" id="3.40.50.150">
    <property type="entry name" value="Vaccinia Virus protein VP39"/>
    <property type="match status" value="1"/>
</dbReference>